<keyword evidence="3" id="KW-1185">Reference proteome</keyword>
<organism evidence="2 3">
    <name type="scientific">Aquimarina aggregata</name>
    <dbReference type="NCBI Taxonomy" id="1642818"/>
    <lineage>
        <taxon>Bacteria</taxon>
        <taxon>Pseudomonadati</taxon>
        <taxon>Bacteroidota</taxon>
        <taxon>Flavobacteriia</taxon>
        <taxon>Flavobacteriales</taxon>
        <taxon>Flavobacteriaceae</taxon>
        <taxon>Aquimarina</taxon>
    </lineage>
</organism>
<name>A0A162CLT7_9FLAO</name>
<dbReference type="STRING" id="1642818.AWE51_11500"/>
<dbReference type="RefSeq" id="WP_066317010.1">
    <property type="nucleotide sequence ID" value="NZ_CANLSS010000012.1"/>
</dbReference>
<keyword evidence="1" id="KW-0812">Transmembrane</keyword>
<dbReference type="Proteomes" id="UP000076715">
    <property type="component" value="Unassembled WGS sequence"/>
</dbReference>
<dbReference type="EMBL" id="LQRT01000035">
    <property type="protein sequence ID" value="KZS39174.1"/>
    <property type="molecule type" value="Genomic_DNA"/>
</dbReference>
<gene>
    <name evidence="2" type="ORF">AWE51_11500</name>
</gene>
<dbReference type="InterPro" id="IPR001646">
    <property type="entry name" value="5peptide_repeat"/>
</dbReference>
<proteinExistence type="predicted"/>
<accession>A0A162CLT7</accession>
<evidence type="ECO:0008006" key="4">
    <source>
        <dbReference type="Google" id="ProtNLM"/>
    </source>
</evidence>
<dbReference type="Gene3D" id="2.160.20.80">
    <property type="entry name" value="E3 ubiquitin-protein ligase SopA"/>
    <property type="match status" value="1"/>
</dbReference>
<evidence type="ECO:0000313" key="2">
    <source>
        <dbReference type="EMBL" id="KZS39174.1"/>
    </source>
</evidence>
<dbReference type="OrthoDB" id="1419611at2"/>
<feature type="transmembrane region" description="Helical" evidence="1">
    <location>
        <begin position="80"/>
        <end position="104"/>
    </location>
</feature>
<evidence type="ECO:0000313" key="3">
    <source>
        <dbReference type="Proteomes" id="UP000076715"/>
    </source>
</evidence>
<keyword evidence="1" id="KW-0472">Membrane</keyword>
<dbReference type="SUPFAM" id="SSF141571">
    <property type="entry name" value="Pentapeptide repeat-like"/>
    <property type="match status" value="1"/>
</dbReference>
<dbReference type="InterPro" id="IPR051082">
    <property type="entry name" value="Pentapeptide-BTB/POZ_domain"/>
</dbReference>
<sequence>MNEQEYIDRLKKENKLLQDKLDKINSGKQKKRRFRWWLLKKSSVPIFGSRLKKSIGNAINEYKEYKTVSVDTVSDVSSSVIWRITRIGLFAFMVGVIPAAVLVFQTKLLMNQNKFIENQNSLVEADRRSSLVFVMDNVLGDLNEELKYKSVNSKNNISNTLQARIVSLSRAMKPYQYIEDGKLTNEKTSSERGQLLYSLIKSDLGEQSLSDIFYAGDFEYSDLKGVSFGRGVYLKYGKLNYSNLTNANMPAANLGNSELKNANMKKVNLSDADLKRARLMACNLKEAELSGANLTNANLSGADLSGADLSGAILWGAKLIDTNLSDVILDNAIVDKQDWIDYITDSLKLEGADDIEDRYKIKKQGKKQFMLIPKKKS</sequence>
<comment type="caution">
    <text evidence="2">The sequence shown here is derived from an EMBL/GenBank/DDBJ whole genome shotgun (WGS) entry which is preliminary data.</text>
</comment>
<dbReference type="AlphaFoldDB" id="A0A162CLT7"/>
<keyword evidence="1" id="KW-1133">Transmembrane helix</keyword>
<dbReference type="Pfam" id="PF00805">
    <property type="entry name" value="Pentapeptide"/>
    <property type="match status" value="2"/>
</dbReference>
<reference evidence="2 3" key="1">
    <citation type="submission" date="2016-01" db="EMBL/GenBank/DDBJ databases">
        <title>The draft genome sequence of Aquimarina sp. RZW4-3-2.</title>
        <authorList>
            <person name="Wang Y."/>
        </authorList>
    </citation>
    <scope>NUCLEOTIDE SEQUENCE [LARGE SCALE GENOMIC DNA]</scope>
    <source>
        <strain evidence="2 3">RZW4-3-2</strain>
    </source>
</reference>
<dbReference type="PANTHER" id="PTHR14136:SF17">
    <property type="entry name" value="BTB_POZ DOMAIN-CONTAINING PROTEIN KCTD9"/>
    <property type="match status" value="1"/>
</dbReference>
<dbReference type="PANTHER" id="PTHR14136">
    <property type="entry name" value="BTB_POZ DOMAIN-CONTAINING PROTEIN KCTD9"/>
    <property type="match status" value="1"/>
</dbReference>
<evidence type="ECO:0000256" key="1">
    <source>
        <dbReference type="SAM" id="Phobius"/>
    </source>
</evidence>
<protein>
    <recommendedName>
        <fullName evidence="4">Low-complexity protein</fullName>
    </recommendedName>
</protein>